<comment type="caution">
    <text evidence="2">The sequence shown here is derived from an EMBL/GenBank/DDBJ whole genome shotgun (WGS) entry which is preliminary data.</text>
</comment>
<dbReference type="SUPFAM" id="SSF46785">
    <property type="entry name" value="Winged helix' DNA-binding domain"/>
    <property type="match status" value="1"/>
</dbReference>
<dbReference type="Gene3D" id="1.10.10.10">
    <property type="entry name" value="Winged helix-like DNA-binding domain superfamily/Winged helix DNA-binding domain"/>
    <property type="match status" value="1"/>
</dbReference>
<dbReference type="InterPro" id="IPR000944">
    <property type="entry name" value="Tscrpt_reg_Rrf2"/>
</dbReference>
<dbReference type="InterPro" id="IPR036388">
    <property type="entry name" value="WH-like_DNA-bd_sf"/>
</dbReference>
<dbReference type="PROSITE" id="PS01332">
    <property type="entry name" value="HTH_RRF2_1"/>
    <property type="match status" value="1"/>
</dbReference>
<name>A0A8J6TAX2_9BACT</name>
<organism evidence="2 3">
    <name type="scientific">Candidatus Desulfaltia bathyphila</name>
    <dbReference type="NCBI Taxonomy" id="2841697"/>
    <lineage>
        <taxon>Bacteria</taxon>
        <taxon>Pseudomonadati</taxon>
        <taxon>Thermodesulfobacteriota</taxon>
        <taxon>Desulfobacteria</taxon>
        <taxon>Desulfobacterales</taxon>
        <taxon>Desulfobacterales incertae sedis</taxon>
        <taxon>Candidatus Desulfaltia</taxon>
    </lineage>
</organism>
<dbReference type="EMBL" id="JACNLL010000075">
    <property type="protein sequence ID" value="MBC8200101.1"/>
    <property type="molecule type" value="Genomic_DNA"/>
</dbReference>
<dbReference type="PROSITE" id="PS51197">
    <property type="entry name" value="HTH_RRF2_2"/>
    <property type="match status" value="1"/>
</dbReference>
<evidence type="ECO:0000313" key="3">
    <source>
        <dbReference type="Proteomes" id="UP000603545"/>
    </source>
</evidence>
<dbReference type="NCBIfam" id="TIGR00738">
    <property type="entry name" value="rrf2_super"/>
    <property type="match status" value="1"/>
</dbReference>
<dbReference type="GO" id="GO:0005829">
    <property type="term" value="C:cytosol"/>
    <property type="evidence" value="ECO:0007669"/>
    <property type="project" value="TreeGrafter"/>
</dbReference>
<dbReference type="GO" id="GO:0003677">
    <property type="term" value="F:DNA binding"/>
    <property type="evidence" value="ECO:0007669"/>
    <property type="project" value="UniProtKB-KW"/>
</dbReference>
<dbReference type="InterPro" id="IPR030489">
    <property type="entry name" value="TR_Rrf2-type_CS"/>
</dbReference>
<reference evidence="2 3" key="1">
    <citation type="submission" date="2020-08" db="EMBL/GenBank/DDBJ databases">
        <title>Bridging the membrane lipid divide: bacteria of the FCB group superphylum have the potential to synthesize archaeal ether lipids.</title>
        <authorList>
            <person name="Villanueva L."/>
            <person name="Von Meijenfeldt F.A.B."/>
            <person name="Westbye A.B."/>
            <person name="Yadav S."/>
            <person name="Hopmans E.C."/>
            <person name="Dutilh B.E."/>
            <person name="Sinninghe Damste J.S."/>
        </authorList>
    </citation>
    <scope>NUCLEOTIDE SEQUENCE [LARGE SCALE GENOMIC DNA]</scope>
    <source>
        <strain evidence="2">NIOZ-UU82</strain>
    </source>
</reference>
<dbReference type="GO" id="GO:0003700">
    <property type="term" value="F:DNA-binding transcription factor activity"/>
    <property type="evidence" value="ECO:0007669"/>
    <property type="project" value="TreeGrafter"/>
</dbReference>
<dbReference type="InterPro" id="IPR036390">
    <property type="entry name" value="WH_DNA-bd_sf"/>
</dbReference>
<dbReference type="PANTHER" id="PTHR33221:SF5">
    <property type="entry name" value="HTH-TYPE TRANSCRIPTIONAL REGULATOR ISCR"/>
    <property type="match status" value="1"/>
</dbReference>
<dbReference type="AlphaFoldDB" id="A0A8J6TAX2"/>
<protein>
    <submittedName>
        <fullName evidence="2">RrF2 family transcriptional regulator</fullName>
    </submittedName>
</protein>
<dbReference type="PANTHER" id="PTHR33221">
    <property type="entry name" value="WINGED HELIX-TURN-HELIX TRANSCRIPTIONAL REGULATOR, RRF2 FAMILY"/>
    <property type="match status" value="1"/>
</dbReference>
<dbReference type="Pfam" id="PF02082">
    <property type="entry name" value="Rrf2"/>
    <property type="match status" value="1"/>
</dbReference>
<evidence type="ECO:0000256" key="1">
    <source>
        <dbReference type="ARBA" id="ARBA00023125"/>
    </source>
</evidence>
<dbReference type="Proteomes" id="UP000603545">
    <property type="component" value="Unassembled WGS sequence"/>
</dbReference>
<sequence>MRLSTKSRYGTRAMLDIAINYEKGPVSVKSLARRQDISVKYMEQLIPLLKLAGLIMSVRGAGGGYTLSKDADQIKLRDIIDALEGSMFPVDCVDNPETCDRAEKCVTHELWKEIQDTINNTLGSLTLADMVKRQFKINKNLAPKNNFCKTGT</sequence>
<evidence type="ECO:0000313" key="2">
    <source>
        <dbReference type="EMBL" id="MBC8200101.1"/>
    </source>
</evidence>
<keyword evidence="1" id="KW-0238">DNA-binding</keyword>
<accession>A0A8J6TAX2</accession>
<gene>
    <name evidence="2" type="ORF">H8E80_08700</name>
</gene>
<proteinExistence type="predicted"/>